<dbReference type="Proteomes" id="UP000773614">
    <property type="component" value="Unassembled WGS sequence"/>
</dbReference>
<dbReference type="InterPro" id="IPR050508">
    <property type="entry name" value="Methyltransf_Superfamily"/>
</dbReference>
<keyword evidence="3" id="KW-1185">Reference proteome</keyword>
<dbReference type="Pfam" id="PF13649">
    <property type="entry name" value="Methyltransf_25"/>
    <property type="match status" value="1"/>
</dbReference>
<dbReference type="Gene3D" id="3.40.50.150">
    <property type="entry name" value="Vaccinia Virus protein VP39"/>
    <property type="match status" value="1"/>
</dbReference>
<dbReference type="GO" id="GO:0032259">
    <property type="term" value="P:methylation"/>
    <property type="evidence" value="ECO:0007669"/>
    <property type="project" value="UniProtKB-KW"/>
</dbReference>
<dbReference type="InterPro" id="IPR029063">
    <property type="entry name" value="SAM-dependent_MTases_sf"/>
</dbReference>
<organism evidence="2 3">
    <name type="scientific">Propylenella binzhouense</name>
    <dbReference type="NCBI Taxonomy" id="2555902"/>
    <lineage>
        <taxon>Bacteria</taxon>
        <taxon>Pseudomonadati</taxon>
        <taxon>Pseudomonadota</taxon>
        <taxon>Alphaproteobacteria</taxon>
        <taxon>Hyphomicrobiales</taxon>
        <taxon>Propylenellaceae</taxon>
        <taxon>Propylenella</taxon>
    </lineage>
</organism>
<dbReference type="SUPFAM" id="SSF53335">
    <property type="entry name" value="S-adenosyl-L-methionine-dependent methyltransferases"/>
    <property type="match status" value="1"/>
</dbReference>
<dbReference type="InterPro" id="IPR041698">
    <property type="entry name" value="Methyltransf_25"/>
</dbReference>
<accession>A0A964T1M5</accession>
<keyword evidence="2" id="KW-0808">Transferase</keyword>
<dbReference type="GO" id="GO:0008168">
    <property type="term" value="F:methyltransferase activity"/>
    <property type="evidence" value="ECO:0007669"/>
    <property type="project" value="UniProtKB-KW"/>
</dbReference>
<evidence type="ECO:0000313" key="2">
    <source>
        <dbReference type="EMBL" id="MYZ46793.1"/>
    </source>
</evidence>
<comment type="caution">
    <text evidence="2">The sequence shown here is derived from an EMBL/GenBank/DDBJ whole genome shotgun (WGS) entry which is preliminary data.</text>
</comment>
<dbReference type="CDD" id="cd02440">
    <property type="entry name" value="AdoMet_MTases"/>
    <property type="match status" value="1"/>
</dbReference>
<name>A0A964T1M5_9HYPH</name>
<dbReference type="EMBL" id="SPKJ01000006">
    <property type="protein sequence ID" value="MYZ46793.1"/>
    <property type="molecule type" value="Genomic_DNA"/>
</dbReference>
<feature type="domain" description="Methyltransferase" evidence="1">
    <location>
        <begin position="198"/>
        <end position="291"/>
    </location>
</feature>
<keyword evidence="2" id="KW-0489">Methyltransferase</keyword>
<sequence>MAETGFERWTNRLTFAARQGARVAWYAGHGAALRRMVRRIEAENPHWRKRIERPSVPVPGMRDLLGGVRALLARDLANVEAGFYPLPDDEDGDLGALLERSRAFFRDAPEVVRRRHAQGGHAEVLERAGAEGSRRPDYYMQNFHFQSGGWMTEESAQLYDMQVEVLFSGAANAMRRQALPPIAREIAGRDQRDIRNADLACGPGTFITQLRRAFPRLPTIALDLSEAYLQEARRRVGRAPGIYPVVAKAEAIPLADGALELATSIYLFHELPEEVRRAVAAEMARVVRPGGLLVVVDSLQAGDEPRYDGLLEIFPQLFHEPYFKTYLRDPLEAVFEGAGFAVEERTNAFLSKVLQLRRRPA</sequence>
<proteinExistence type="predicted"/>
<dbReference type="RefSeq" id="WP_161139138.1">
    <property type="nucleotide sequence ID" value="NZ_SPKJ01000006.1"/>
</dbReference>
<evidence type="ECO:0000259" key="1">
    <source>
        <dbReference type="Pfam" id="PF13649"/>
    </source>
</evidence>
<dbReference type="PANTHER" id="PTHR42912:SF81">
    <property type="entry name" value="METHYLTRANSFERASE DOMAIN-CONTAINING PROTEIN"/>
    <property type="match status" value="1"/>
</dbReference>
<dbReference type="PANTHER" id="PTHR42912">
    <property type="entry name" value="METHYLTRANSFERASE"/>
    <property type="match status" value="1"/>
</dbReference>
<reference evidence="2" key="1">
    <citation type="submission" date="2019-03" db="EMBL/GenBank/DDBJ databases">
        <title>Afifella sp. nov., isolated from activated sludge.</title>
        <authorList>
            <person name="Li Q."/>
            <person name="Liu Y."/>
        </authorList>
    </citation>
    <scope>NUCLEOTIDE SEQUENCE</scope>
    <source>
        <strain evidence="2">L72</strain>
    </source>
</reference>
<dbReference type="OrthoDB" id="5517736at2"/>
<dbReference type="AlphaFoldDB" id="A0A964T1M5"/>
<evidence type="ECO:0000313" key="3">
    <source>
        <dbReference type="Proteomes" id="UP000773614"/>
    </source>
</evidence>
<protein>
    <submittedName>
        <fullName evidence="2">Class I SAM-dependent methyltransferase</fullName>
    </submittedName>
</protein>
<gene>
    <name evidence="2" type="ORF">E4O86_03560</name>
</gene>